<evidence type="ECO:0000313" key="3">
    <source>
        <dbReference type="Proteomes" id="UP000613580"/>
    </source>
</evidence>
<sequence>MLHPNHQLHPLEIHPTTGEPMLRLLKHDNIVLTPPRLSDAPHIVPLLSDERVYTWLSSVPHPYSLEDALWWLNRVIPHSDAILALLDASKDNPEKITVDRPPVQIIRQLKDDGSDIFLGDLTLDLAGQWWELEGTGLTSQPEKPLRGEQPDIWTIGDYLAPSHHRRGIMSDALTTLLTQWAIPRMGVKKMVVTTLEGNEGSVGVFKKCGCVFRKTIEDAIEVRGERKGVHVLEWNLKE</sequence>
<dbReference type="InterPro" id="IPR000182">
    <property type="entry name" value="GNAT_dom"/>
</dbReference>
<dbReference type="SUPFAM" id="SSF55729">
    <property type="entry name" value="Acyl-CoA N-acyltransferases (Nat)"/>
    <property type="match status" value="1"/>
</dbReference>
<proteinExistence type="predicted"/>
<protein>
    <submittedName>
        <fullName evidence="2">N-acetyltransferase domain-containing protein</fullName>
    </submittedName>
</protein>
<evidence type="ECO:0000313" key="2">
    <source>
        <dbReference type="EMBL" id="KAF7302439.1"/>
    </source>
</evidence>
<dbReference type="Proteomes" id="UP000613580">
    <property type="component" value="Unassembled WGS sequence"/>
</dbReference>
<evidence type="ECO:0000259" key="1">
    <source>
        <dbReference type="Pfam" id="PF13302"/>
    </source>
</evidence>
<keyword evidence="3" id="KW-1185">Reference proteome</keyword>
<keyword evidence="2" id="KW-0808">Transferase</keyword>
<dbReference type="PANTHER" id="PTHR43328">
    <property type="entry name" value="ACETYLTRANSFERASE-RELATED"/>
    <property type="match status" value="1"/>
</dbReference>
<dbReference type="EMBL" id="JACAZE010000012">
    <property type="protein sequence ID" value="KAF7302439.1"/>
    <property type="molecule type" value="Genomic_DNA"/>
</dbReference>
<dbReference type="GO" id="GO:0016747">
    <property type="term" value="F:acyltransferase activity, transferring groups other than amino-acyl groups"/>
    <property type="evidence" value="ECO:0007669"/>
    <property type="project" value="InterPro"/>
</dbReference>
<organism evidence="2 3">
    <name type="scientific">Mycena chlorophos</name>
    <name type="common">Agaric fungus</name>
    <name type="synonym">Agaricus chlorophos</name>
    <dbReference type="NCBI Taxonomy" id="658473"/>
    <lineage>
        <taxon>Eukaryota</taxon>
        <taxon>Fungi</taxon>
        <taxon>Dikarya</taxon>
        <taxon>Basidiomycota</taxon>
        <taxon>Agaricomycotina</taxon>
        <taxon>Agaricomycetes</taxon>
        <taxon>Agaricomycetidae</taxon>
        <taxon>Agaricales</taxon>
        <taxon>Marasmiineae</taxon>
        <taxon>Mycenaceae</taxon>
        <taxon>Mycena</taxon>
    </lineage>
</organism>
<comment type="caution">
    <text evidence="2">The sequence shown here is derived from an EMBL/GenBank/DDBJ whole genome shotgun (WGS) entry which is preliminary data.</text>
</comment>
<name>A0A8H6W7U3_MYCCL</name>
<reference evidence="2" key="1">
    <citation type="submission" date="2020-05" db="EMBL/GenBank/DDBJ databases">
        <title>Mycena genomes resolve the evolution of fungal bioluminescence.</title>
        <authorList>
            <person name="Tsai I.J."/>
        </authorList>
    </citation>
    <scope>NUCLEOTIDE SEQUENCE</scope>
    <source>
        <strain evidence="2">110903Hualien_Pintung</strain>
    </source>
</reference>
<dbReference type="InterPro" id="IPR016181">
    <property type="entry name" value="Acyl_CoA_acyltransferase"/>
</dbReference>
<dbReference type="Pfam" id="PF13302">
    <property type="entry name" value="Acetyltransf_3"/>
    <property type="match status" value="1"/>
</dbReference>
<dbReference type="AlphaFoldDB" id="A0A8H6W7U3"/>
<dbReference type="PANTHER" id="PTHR43328:SF1">
    <property type="entry name" value="N-ACETYLTRANSFERASE DOMAIN-CONTAINING PROTEIN"/>
    <property type="match status" value="1"/>
</dbReference>
<gene>
    <name evidence="2" type="ORF">HMN09_00877900</name>
</gene>
<feature type="domain" description="N-acetyltransferase" evidence="1">
    <location>
        <begin position="30"/>
        <end position="210"/>
    </location>
</feature>
<dbReference type="Gene3D" id="3.40.630.30">
    <property type="match status" value="1"/>
</dbReference>
<dbReference type="OrthoDB" id="630895at2759"/>
<accession>A0A8H6W7U3</accession>